<accession>A0A6P8IPN8</accession>
<dbReference type="PANTHER" id="PTHR19308">
    <property type="entry name" value="PHOSPHATIDYLCHOLINE TRANSFER PROTEIN"/>
    <property type="match status" value="1"/>
</dbReference>
<dbReference type="FunFam" id="3.30.530.20:FF:000017">
    <property type="entry name" value="Phosphatidylcholine transfer protein, putative"/>
    <property type="match status" value="1"/>
</dbReference>
<evidence type="ECO:0000313" key="15">
    <source>
        <dbReference type="RefSeq" id="XP_031568420.1"/>
    </source>
</evidence>
<evidence type="ECO:0000256" key="7">
    <source>
        <dbReference type="ARBA" id="ARBA00023121"/>
    </source>
</evidence>
<dbReference type="GeneID" id="116303105"/>
<dbReference type="InterPro" id="IPR051213">
    <property type="entry name" value="START_lipid_transfer"/>
</dbReference>
<evidence type="ECO:0000256" key="3">
    <source>
        <dbReference type="ARBA" id="ARBA00022490"/>
    </source>
</evidence>
<dbReference type="GO" id="GO:0008289">
    <property type="term" value="F:lipid binding"/>
    <property type="evidence" value="ECO:0007669"/>
    <property type="project" value="UniProtKB-KW"/>
</dbReference>
<dbReference type="KEGG" id="aten:116303105"/>
<protein>
    <recommendedName>
        <fullName evidence="9">Phosphatidylcholine transfer protein</fullName>
    </recommendedName>
    <alternativeName>
        <fullName evidence="11">START domain-containing protein 2</fullName>
    </alternativeName>
    <alternativeName>
        <fullName evidence="10">StAR-related lipid transfer protein 2</fullName>
    </alternativeName>
</protein>
<keyword evidence="6" id="KW-0445">Lipid transport</keyword>
<dbReference type="SUPFAM" id="SSF55961">
    <property type="entry name" value="Bet v1-like"/>
    <property type="match status" value="1"/>
</dbReference>
<keyword evidence="4" id="KW-0597">Phosphoprotein</keyword>
<evidence type="ECO:0000256" key="5">
    <source>
        <dbReference type="ARBA" id="ARBA00022990"/>
    </source>
</evidence>
<dbReference type="PANTHER" id="PTHR19308:SF8">
    <property type="entry name" value="STAR-RELATED LIPID TRANSFER PROTEIN 7, MITOCHONDRIAL"/>
    <property type="match status" value="1"/>
</dbReference>
<keyword evidence="2" id="KW-0813">Transport</keyword>
<evidence type="ECO:0000256" key="11">
    <source>
        <dbReference type="ARBA" id="ARBA00079049"/>
    </source>
</evidence>
<sequence length="373" mass="43627">MAATGTYILHKSTQLCFAVRSNVNLEQMHPSVLSSKLLMKFTNFPDGANTLPPRMNLKVLSSAINMLCEKVRVERESSKHMKRRSYHRHHGLKSRPRDNVKEIDDHNIIKSSDVALLGAGGFFWYKERITDQDLINCTKNLTIDDKNGEKMQSEEAEKVKWEVLSRQENMSVLRRQMDTGIYEYKVFGSFIDINARSFFTIQIDTEYRKIWDHYAGKLEIIDRDPESECEVLHWIMKYPYPLRSRDYVMIRRSKVDEEEKKIVLMSKATDHPKYPESQDHVRVNEYASQMVIKPHRMFEENGMDFVLHCYDNPRMTIPSVCTNYATASGIPEYIKTLHAAASNIQNEQDTYYRKKHSFEKQCISDTSYKPPSL</sequence>
<comment type="subunit">
    <text evidence="8">Interacts with ACOT13/THEM2.</text>
</comment>
<gene>
    <name evidence="15" type="primary">LOC116303105</name>
</gene>
<evidence type="ECO:0000313" key="14">
    <source>
        <dbReference type="Proteomes" id="UP000515163"/>
    </source>
</evidence>
<dbReference type="Pfam" id="PF01852">
    <property type="entry name" value="START"/>
    <property type="match status" value="1"/>
</dbReference>
<evidence type="ECO:0000256" key="4">
    <source>
        <dbReference type="ARBA" id="ARBA00022553"/>
    </source>
</evidence>
<dbReference type="AlphaFoldDB" id="A0A6P8IPN8"/>
<organism evidence="14 15">
    <name type="scientific">Actinia tenebrosa</name>
    <name type="common">Australian red waratah sea anemone</name>
    <dbReference type="NCBI Taxonomy" id="6105"/>
    <lineage>
        <taxon>Eukaryota</taxon>
        <taxon>Metazoa</taxon>
        <taxon>Cnidaria</taxon>
        <taxon>Anthozoa</taxon>
        <taxon>Hexacorallia</taxon>
        <taxon>Actiniaria</taxon>
        <taxon>Actiniidae</taxon>
        <taxon>Actinia</taxon>
    </lineage>
</organism>
<dbReference type="InterPro" id="IPR002913">
    <property type="entry name" value="START_lipid-bd_dom"/>
</dbReference>
<dbReference type="Gene3D" id="3.30.530.20">
    <property type="match status" value="1"/>
</dbReference>
<name>A0A6P8IPN8_ACTTE</name>
<evidence type="ECO:0000256" key="1">
    <source>
        <dbReference type="ARBA" id="ARBA00004496"/>
    </source>
</evidence>
<proteinExistence type="predicted"/>
<keyword evidence="7" id="KW-0446">Lipid-binding</keyword>
<keyword evidence="14" id="KW-1185">Reference proteome</keyword>
<dbReference type="PROSITE" id="PS50848">
    <property type="entry name" value="START"/>
    <property type="match status" value="1"/>
</dbReference>
<dbReference type="Proteomes" id="UP000515163">
    <property type="component" value="Unplaced"/>
</dbReference>
<dbReference type="GO" id="GO:0006869">
    <property type="term" value="P:lipid transport"/>
    <property type="evidence" value="ECO:0007669"/>
    <property type="project" value="UniProtKB-KW"/>
</dbReference>
<dbReference type="InterPro" id="IPR023393">
    <property type="entry name" value="START-like_dom_sf"/>
</dbReference>
<evidence type="ECO:0000259" key="13">
    <source>
        <dbReference type="PROSITE" id="PS50848"/>
    </source>
</evidence>
<feature type="compositionally biased region" description="Basic residues" evidence="12">
    <location>
        <begin position="80"/>
        <end position="94"/>
    </location>
</feature>
<keyword evidence="5" id="KW-0007">Acetylation</keyword>
<comment type="subcellular location">
    <subcellularLocation>
        <location evidence="1">Cytoplasm</location>
    </subcellularLocation>
</comment>
<evidence type="ECO:0000256" key="2">
    <source>
        <dbReference type="ARBA" id="ARBA00022448"/>
    </source>
</evidence>
<dbReference type="InParanoid" id="A0A6P8IPN8"/>
<evidence type="ECO:0000256" key="6">
    <source>
        <dbReference type="ARBA" id="ARBA00023055"/>
    </source>
</evidence>
<reference evidence="15" key="1">
    <citation type="submission" date="2025-08" db="UniProtKB">
        <authorList>
            <consortium name="RefSeq"/>
        </authorList>
    </citation>
    <scope>IDENTIFICATION</scope>
    <source>
        <tissue evidence="15">Tentacle</tissue>
    </source>
</reference>
<evidence type="ECO:0000256" key="12">
    <source>
        <dbReference type="SAM" id="MobiDB-lite"/>
    </source>
</evidence>
<dbReference type="GO" id="GO:0005829">
    <property type="term" value="C:cytosol"/>
    <property type="evidence" value="ECO:0007669"/>
    <property type="project" value="UniProtKB-ARBA"/>
</dbReference>
<evidence type="ECO:0000256" key="9">
    <source>
        <dbReference type="ARBA" id="ARBA00069061"/>
    </source>
</evidence>
<dbReference type="OrthoDB" id="1295045at2759"/>
<feature type="domain" description="START" evidence="13">
    <location>
        <begin position="161"/>
        <end position="346"/>
    </location>
</feature>
<dbReference type="FunCoup" id="A0A6P8IPN8">
    <property type="interactions" value="573"/>
</dbReference>
<keyword evidence="3" id="KW-0963">Cytoplasm</keyword>
<evidence type="ECO:0000256" key="10">
    <source>
        <dbReference type="ARBA" id="ARBA00077188"/>
    </source>
</evidence>
<evidence type="ECO:0000256" key="8">
    <source>
        <dbReference type="ARBA" id="ARBA00063535"/>
    </source>
</evidence>
<dbReference type="SMART" id="SM00234">
    <property type="entry name" value="START"/>
    <property type="match status" value="1"/>
</dbReference>
<feature type="region of interest" description="Disordered" evidence="12">
    <location>
        <begin position="78"/>
        <end position="98"/>
    </location>
</feature>
<dbReference type="RefSeq" id="XP_031568420.1">
    <property type="nucleotide sequence ID" value="XM_031712560.1"/>
</dbReference>